<proteinExistence type="predicted"/>
<keyword evidence="2" id="KW-1185">Reference proteome</keyword>
<dbReference type="Proteomes" id="UP001482620">
    <property type="component" value="Unassembled WGS sequence"/>
</dbReference>
<dbReference type="EMBL" id="JAHRIQ010059526">
    <property type="protein sequence ID" value="MEQ2240645.1"/>
    <property type="molecule type" value="Genomic_DNA"/>
</dbReference>
<evidence type="ECO:0000313" key="1">
    <source>
        <dbReference type="EMBL" id="MEQ2240645.1"/>
    </source>
</evidence>
<evidence type="ECO:0000313" key="2">
    <source>
        <dbReference type="Proteomes" id="UP001482620"/>
    </source>
</evidence>
<sequence>MQVCHSALGVEPQLFTASPWLNPMCLSWQCVNSAILTINMLKSYRKQVYRTVKWTNCFSLINASISLLMMTSPDCTSLVPVDQPIPTVCRFIIVLYQTKNIGVIQKLQEFHRQIHSGAVICVQGRVETEHTSGGHR</sequence>
<gene>
    <name evidence="1" type="ORF">ILYODFUR_017168</name>
</gene>
<comment type="caution">
    <text evidence="1">The sequence shown here is derived from an EMBL/GenBank/DDBJ whole genome shotgun (WGS) entry which is preliminary data.</text>
</comment>
<organism evidence="1 2">
    <name type="scientific">Ilyodon furcidens</name>
    <name type="common">goldbreast splitfin</name>
    <dbReference type="NCBI Taxonomy" id="33524"/>
    <lineage>
        <taxon>Eukaryota</taxon>
        <taxon>Metazoa</taxon>
        <taxon>Chordata</taxon>
        <taxon>Craniata</taxon>
        <taxon>Vertebrata</taxon>
        <taxon>Euteleostomi</taxon>
        <taxon>Actinopterygii</taxon>
        <taxon>Neopterygii</taxon>
        <taxon>Teleostei</taxon>
        <taxon>Neoteleostei</taxon>
        <taxon>Acanthomorphata</taxon>
        <taxon>Ovalentaria</taxon>
        <taxon>Atherinomorphae</taxon>
        <taxon>Cyprinodontiformes</taxon>
        <taxon>Goodeidae</taxon>
        <taxon>Ilyodon</taxon>
    </lineage>
</organism>
<protein>
    <submittedName>
        <fullName evidence="1">Uncharacterized protein</fullName>
    </submittedName>
</protein>
<name>A0ABV0U633_9TELE</name>
<accession>A0ABV0U633</accession>
<reference evidence="1 2" key="1">
    <citation type="submission" date="2021-06" db="EMBL/GenBank/DDBJ databases">
        <authorList>
            <person name="Palmer J.M."/>
        </authorList>
    </citation>
    <scope>NUCLEOTIDE SEQUENCE [LARGE SCALE GENOMIC DNA]</scope>
    <source>
        <strain evidence="2">if_2019</strain>
        <tissue evidence="1">Muscle</tissue>
    </source>
</reference>